<sequence>METLFTTASAALATATSTTPPTSAAHNGVAPAAAMPTPFDFPCGVNFLSSEFHKNQQLRDRCGPPNFDEYWWSTVGYYSPAICPRGYTAGCFRWNSDQGPPVEPTETAVQCVPRGYRCKADDISVAFSGAATAPMIQIRWASTDLSTFATHPLYPGANPTNTEEDYLMQRTRGAKLKGRAQSSGYYTSTYPYDSGGGDPPSSSTSRPGSGSSGSNRDRGGAGGGGGLSTGAKVGIGVGVSLSAILGFTVLGLIIWYVRRSSKRAQQSRTQQPYMVPSQYAGQTGQGLQMGEAAMTGGPAHMGGPSPEHHYAGQQSRPPQPIYQQPNSYQQHQQYPSASEMDTTPSVANSHWAASTVTPPPAAAVAAERGTNSVAAGSDGRAECGIGGPMAPPSEMEGGRTPNPPAEMDSGSPVVRHTQPTVTAKQPRSPSIDPRSVVSAPPEEPSAQELSSLREQHEQLEQRRQRILELERIEQEQEVLRDRMKQAQSATE</sequence>
<dbReference type="OrthoDB" id="4770059at2759"/>
<proteinExistence type="predicted"/>
<evidence type="ECO:0000313" key="4">
    <source>
        <dbReference type="Proteomes" id="UP000315783"/>
    </source>
</evidence>
<feature type="compositionally biased region" description="Low complexity" evidence="1">
    <location>
        <begin position="199"/>
        <end position="214"/>
    </location>
</feature>
<comment type="caution">
    <text evidence="3">The sequence shown here is derived from an EMBL/GenBank/DDBJ whole genome shotgun (WGS) entry which is preliminary data.</text>
</comment>
<organism evidence="3 4">
    <name type="scientific">Cordyceps javanica</name>
    <dbReference type="NCBI Taxonomy" id="43265"/>
    <lineage>
        <taxon>Eukaryota</taxon>
        <taxon>Fungi</taxon>
        <taxon>Dikarya</taxon>
        <taxon>Ascomycota</taxon>
        <taxon>Pezizomycotina</taxon>
        <taxon>Sordariomycetes</taxon>
        <taxon>Hypocreomycetidae</taxon>
        <taxon>Hypocreales</taxon>
        <taxon>Cordycipitaceae</taxon>
        <taxon>Cordyceps</taxon>
    </lineage>
</organism>
<protein>
    <submittedName>
        <fullName evidence="3">Uncharacterized protein</fullName>
    </submittedName>
</protein>
<accession>A0A545VLB5</accession>
<evidence type="ECO:0000256" key="1">
    <source>
        <dbReference type="SAM" id="MobiDB-lite"/>
    </source>
</evidence>
<dbReference type="EMBL" id="SPUK01000008">
    <property type="protein sequence ID" value="TQV95363.1"/>
    <property type="molecule type" value="Genomic_DNA"/>
</dbReference>
<reference evidence="3 4" key="1">
    <citation type="journal article" date="2019" name="Appl. Microbiol. Biotechnol.">
        <title>Genome sequence of Isaria javanica and comparative genome analysis insights into family S53 peptidase evolution in fungal entomopathogens.</title>
        <authorList>
            <person name="Lin R."/>
            <person name="Zhang X."/>
            <person name="Xin B."/>
            <person name="Zou M."/>
            <person name="Gao Y."/>
            <person name="Qin F."/>
            <person name="Hu Q."/>
            <person name="Xie B."/>
            <person name="Cheng X."/>
        </authorList>
    </citation>
    <scope>NUCLEOTIDE SEQUENCE [LARGE SCALE GENOMIC DNA]</scope>
    <source>
        <strain evidence="3 4">IJ1G</strain>
    </source>
</reference>
<dbReference type="Proteomes" id="UP000315783">
    <property type="component" value="Unassembled WGS sequence"/>
</dbReference>
<feature type="transmembrane region" description="Helical" evidence="2">
    <location>
        <begin position="235"/>
        <end position="257"/>
    </location>
</feature>
<evidence type="ECO:0000313" key="3">
    <source>
        <dbReference type="EMBL" id="TQV95363.1"/>
    </source>
</evidence>
<feature type="compositionally biased region" description="Low complexity" evidence="1">
    <location>
        <begin position="322"/>
        <end position="336"/>
    </location>
</feature>
<feature type="compositionally biased region" description="Low complexity" evidence="1">
    <location>
        <begin position="352"/>
        <end position="366"/>
    </location>
</feature>
<dbReference type="STRING" id="43265.A0A545VLB5"/>
<feature type="compositionally biased region" description="Basic and acidic residues" evidence="1">
    <location>
        <begin position="451"/>
        <end position="461"/>
    </location>
</feature>
<dbReference type="AlphaFoldDB" id="A0A545VLB5"/>
<feature type="region of interest" description="Disordered" evidence="1">
    <location>
        <begin position="187"/>
        <end position="225"/>
    </location>
</feature>
<feature type="region of interest" description="Disordered" evidence="1">
    <location>
        <begin position="289"/>
        <end position="461"/>
    </location>
</feature>
<evidence type="ECO:0000256" key="2">
    <source>
        <dbReference type="SAM" id="Phobius"/>
    </source>
</evidence>
<gene>
    <name evidence="3" type="ORF">IF1G_06350</name>
</gene>
<feature type="compositionally biased region" description="Polar residues" evidence="1">
    <location>
        <begin position="339"/>
        <end position="348"/>
    </location>
</feature>
<keyword evidence="4" id="KW-1185">Reference proteome</keyword>
<keyword evidence="2" id="KW-1133">Transmembrane helix</keyword>
<feature type="compositionally biased region" description="Polar residues" evidence="1">
    <location>
        <begin position="417"/>
        <end position="428"/>
    </location>
</feature>
<name>A0A545VLB5_9HYPO</name>
<keyword evidence="2" id="KW-0812">Transmembrane</keyword>
<keyword evidence="2" id="KW-0472">Membrane</keyword>